<gene>
    <name evidence="1" type="ORF">NDN08_004453</name>
</gene>
<reference evidence="1 2" key="1">
    <citation type="journal article" date="2023" name="Nat. Commun.">
        <title>Origin of minicircular mitochondrial genomes in red algae.</title>
        <authorList>
            <person name="Lee Y."/>
            <person name="Cho C.H."/>
            <person name="Lee Y.M."/>
            <person name="Park S.I."/>
            <person name="Yang J.H."/>
            <person name="West J.A."/>
            <person name="Bhattacharya D."/>
            <person name="Yoon H.S."/>
        </authorList>
    </citation>
    <scope>NUCLEOTIDE SEQUENCE [LARGE SCALE GENOMIC DNA]</scope>
    <source>
        <strain evidence="1 2">CCMP1338</strain>
        <tissue evidence="1">Whole cell</tissue>
    </source>
</reference>
<name>A0AAV8ULB8_9RHOD</name>
<protein>
    <submittedName>
        <fullName evidence="1">Uncharacterized protein</fullName>
    </submittedName>
</protein>
<dbReference type="EMBL" id="JAMWBK010000007">
    <property type="protein sequence ID" value="KAJ8903345.1"/>
    <property type="molecule type" value="Genomic_DNA"/>
</dbReference>
<evidence type="ECO:0000313" key="2">
    <source>
        <dbReference type="Proteomes" id="UP001157974"/>
    </source>
</evidence>
<sequence length="125" mass="13623">MHTWPGFLSSGSSLACAKRLPITHREALANAEALQICPGSPPLFTSSLLKVCEVVKAYLGFCAERFHKTSLTNVFAFLDQSSSTALRCDEAIVLEARSLKAPRLVDGIARILALADRKEIFFARA</sequence>
<organism evidence="1 2">
    <name type="scientific">Rhodosorus marinus</name>
    <dbReference type="NCBI Taxonomy" id="101924"/>
    <lineage>
        <taxon>Eukaryota</taxon>
        <taxon>Rhodophyta</taxon>
        <taxon>Stylonematophyceae</taxon>
        <taxon>Stylonematales</taxon>
        <taxon>Stylonemataceae</taxon>
        <taxon>Rhodosorus</taxon>
    </lineage>
</organism>
<comment type="caution">
    <text evidence="1">The sequence shown here is derived from an EMBL/GenBank/DDBJ whole genome shotgun (WGS) entry which is preliminary data.</text>
</comment>
<evidence type="ECO:0000313" key="1">
    <source>
        <dbReference type="EMBL" id="KAJ8903345.1"/>
    </source>
</evidence>
<accession>A0AAV8ULB8</accession>
<proteinExistence type="predicted"/>
<dbReference type="AlphaFoldDB" id="A0AAV8ULB8"/>
<dbReference type="Proteomes" id="UP001157974">
    <property type="component" value="Unassembled WGS sequence"/>
</dbReference>
<keyword evidence="2" id="KW-1185">Reference proteome</keyword>